<protein>
    <recommendedName>
        <fullName evidence="1">non-specific serine/threonine protein kinase</fullName>
        <ecNumber evidence="1">2.7.11.1</ecNumber>
    </recommendedName>
</protein>
<dbReference type="SMART" id="SM00220">
    <property type="entry name" value="S_TKc"/>
    <property type="match status" value="1"/>
</dbReference>
<keyword evidence="5 10" id="KW-0418">Kinase</keyword>
<dbReference type="InterPro" id="IPR000719">
    <property type="entry name" value="Prot_kinase_dom"/>
</dbReference>
<evidence type="ECO:0000313" key="10">
    <source>
        <dbReference type="EMBL" id="OAH12656.1"/>
    </source>
</evidence>
<dbReference type="Proteomes" id="UP000077381">
    <property type="component" value="Unassembled WGS sequence"/>
</dbReference>
<dbReference type="PROSITE" id="PS00107">
    <property type="entry name" value="PROTEIN_KINASE_ATP"/>
    <property type="match status" value="1"/>
</dbReference>
<dbReference type="EMBL" id="LOHS01000088">
    <property type="protein sequence ID" value="OAH12656.1"/>
    <property type="molecule type" value="Genomic_DNA"/>
</dbReference>
<proteinExistence type="predicted"/>
<dbReference type="Pfam" id="PF00069">
    <property type="entry name" value="Pkinase"/>
    <property type="match status" value="1"/>
</dbReference>
<keyword evidence="6 7" id="KW-0067">ATP-binding</keyword>
<dbReference type="InterPro" id="IPR008271">
    <property type="entry name" value="Ser/Thr_kinase_AS"/>
</dbReference>
<evidence type="ECO:0000313" key="11">
    <source>
        <dbReference type="Proteomes" id="UP000077381"/>
    </source>
</evidence>
<keyword evidence="3 10" id="KW-0808">Transferase</keyword>
<feature type="binding site" evidence="7">
    <location>
        <position position="41"/>
    </location>
    <ligand>
        <name>ATP</name>
        <dbReference type="ChEBI" id="CHEBI:30616"/>
    </ligand>
</feature>
<dbReference type="CDD" id="cd14014">
    <property type="entry name" value="STKc_PknB_like"/>
    <property type="match status" value="1"/>
</dbReference>
<feature type="region of interest" description="Disordered" evidence="8">
    <location>
        <begin position="372"/>
        <end position="393"/>
    </location>
</feature>
<evidence type="ECO:0000256" key="8">
    <source>
        <dbReference type="SAM" id="MobiDB-lite"/>
    </source>
</evidence>
<organism evidence="10 11">
    <name type="scientific">Streptomyces jeddahensis</name>
    <dbReference type="NCBI Taxonomy" id="1716141"/>
    <lineage>
        <taxon>Bacteria</taxon>
        <taxon>Bacillati</taxon>
        <taxon>Actinomycetota</taxon>
        <taxon>Actinomycetes</taxon>
        <taxon>Kitasatosporales</taxon>
        <taxon>Streptomycetaceae</taxon>
        <taxon>Streptomyces</taxon>
    </lineage>
</organism>
<dbReference type="EC" id="2.7.11.1" evidence="1"/>
<dbReference type="GO" id="GO:0004674">
    <property type="term" value="F:protein serine/threonine kinase activity"/>
    <property type="evidence" value="ECO:0007669"/>
    <property type="project" value="UniProtKB-KW"/>
</dbReference>
<feature type="domain" description="Protein kinase" evidence="9">
    <location>
        <begin position="12"/>
        <end position="266"/>
    </location>
</feature>
<dbReference type="PANTHER" id="PTHR43289:SF6">
    <property type="entry name" value="SERINE_THREONINE-PROTEIN KINASE NEKL-3"/>
    <property type="match status" value="1"/>
</dbReference>
<keyword evidence="4 7" id="KW-0547">Nucleotide-binding</keyword>
<dbReference type="PROSITE" id="PS00108">
    <property type="entry name" value="PROTEIN_KINASE_ST"/>
    <property type="match status" value="1"/>
</dbReference>
<dbReference type="Gene3D" id="1.10.510.10">
    <property type="entry name" value="Transferase(Phosphotransferase) domain 1"/>
    <property type="match status" value="1"/>
</dbReference>
<dbReference type="Gene3D" id="3.30.200.20">
    <property type="entry name" value="Phosphorylase Kinase, domain 1"/>
    <property type="match status" value="1"/>
</dbReference>
<dbReference type="AlphaFoldDB" id="A0A177HPJ4"/>
<reference evidence="10 11" key="1">
    <citation type="submission" date="2015-12" db="EMBL/GenBank/DDBJ databases">
        <title>Genome sequence of Streptomyces sp. G25.</title>
        <authorList>
            <person name="Poehlein A."/>
            <person name="Roettig A."/>
            <person name="Hiessl S."/>
            <person name="Hauschild P."/>
            <person name="Schauer J."/>
            <person name="Madkour M.H."/>
            <person name="Al-Ansari A.M."/>
            <person name="Almakishah N.H."/>
            <person name="Steinbuechel A."/>
            <person name="Daniel R."/>
        </authorList>
    </citation>
    <scope>NUCLEOTIDE SEQUENCE [LARGE SCALE GENOMIC DNA]</scope>
    <source>
        <strain evidence="11">G25(2015)</strain>
    </source>
</reference>
<dbReference type="RefSeq" id="WP_067279609.1">
    <property type="nucleotide sequence ID" value="NZ_LOHS01000088.1"/>
</dbReference>
<dbReference type="OrthoDB" id="9762169at2"/>
<dbReference type="PATRIC" id="fig|1716141.3.peg.4210"/>
<sequence length="553" mass="58752">MSDEGRLVAGRYRLAEQIGRGGMGTVWRAQDELLGRQVALKRLHVQPHLADDELTTLYERTRREARSAARITHPNVVVVHDVVEDDGLPCIVMEYVPSTTLGTLLKGGRTIPPTEAARIGRGMIAALRAAHAAGVLHRDVKPGNVLLGADGRIVLTDFGIAMATGTSTLTKPGEVIGSIDYIAPERIRGRTPGPASDLWALGATLYQAVEGRPPFRKDTAVETAYAIAVDPPAPMQQAGPLEPLIEALLAKDPDERPSADEVERVLRAPESQAATVVISAGKPAAQQNASDPGAPSLTWDGVTVVDDAASDQDGRPSHAAPPAPAPGGNAAAPEPVRGGDDRASRRARRGRAPVWTAVAVVVVAASVAGGLYGASRSPSSDTHSSSGNGKATTVAATTPAATSYAPSPVPQGYHLVEEPELGVAFPVPDGWKRGERSAEQVTYIDSSGLVGITVAVVNPAGSDPLAHFEDVERNTKINYSVYRRLYLQHATFRGQPAAVWAFTFEGRVRAFRAVELGFTQDGKEYDIYLSAPEQTWDTHQPVFDKVKDGFRLD</sequence>
<dbReference type="SUPFAM" id="SSF56112">
    <property type="entry name" value="Protein kinase-like (PK-like)"/>
    <property type="match status" value="1"/>
</dbReference>
<comment type="caution">
    <text evidence="10">The sequence shown here is derived from an EMBL/GenBank/DDBJ whole genome shotgun (WGS) entry which is preliminary data.</text>
</comment>
<evidence type="ECO:0000256" key="3">
    <source>
        <dbReference type="ARBA" id="ARBA00022679"/>
    </source>
</evidence>
<evidence type="ECO:0000259" key="9">
    <source>
        <dbReference type="PROSITE" id="PS50011"/>
    </source>
</evidence>
<accession>A0A177HPJ4</accession>
<evidence type="ECO:0000256" key="2">
    <source>
        <dbReference type="ARBA" id="ARBA00022527"/>
    </source>
</evidence>
<dbReference type="InterPro" id="IPR011009">
    <property type="entry name" value="Kinase-like_dom_sf"/>
</dbReference>
<dbReference type="GO" id="GO:0005524">
    <property type="term" value="F:ATP binding"/>
    <property type="evidence" value="ECO:0007669"/>
    <property type="project" value="UniProtKB-UniRule"/>
</dbReference>
<gene>
    <name evidence="10" type="primary">prkC_4</name>
    <name evidence="10" type="ORF">STSP_40020</name>
</gene>
<evidence type="ECO:0000256" key="1">
    <source>
        <dbReference type="ARBA" id="ARBA00012513"/>
    </source>
</evidence>
<dbReference type="PANTHER" id="PTHR43289">
    <property type="entry name" value="MITOGEN-ACTIVATED PROTEIN KINASE KINASE KINASE 20-RELATED"/>
    <property type="match status" value="1"/>
</dbReference>
<dbReference type="STRING" id="1716141.STSP_40020"/>
<dbReference type="PROSITE" id="PS50011">
    <property type="entry name" value="PROTEIN_KINASE_DOM"/>
    <property type="match status" value="1"/>
</dbReference>
<evidence type="ECO:0000256" key="5">
    <source>
        <dbReference type="ARBA" id="ARBA00022777"/>
    </source>
</evidence>
<feature type="region of interest" description="Disordered" evidence="8">
    <location>
        <begin position="308"/>
        <end position="350"/>
    </location>
</feature>
<evidence type="ECO:0000256" key="4">
    <source>
        <dbReference type="ARBA" id="ARBA00022741"/>
    </source>
</evidence>
<feature type="compositionally biased region" description="Low complexity" evidence="8">
    <location>
        <begin position="326"/>
        <end position="335"/>
    </location>
</feature>
<keyword evidence="11" id="KW-1185">Reference proteome</keyword>
<evidence type="ECO:0000256" key="7">
    <source>
        <dbReference type="PROSITE-ProRule" id="PRU10141"/>
    </source>
</evidence>
<name>A0A177HPJ4_9ACTN</name>
<evidence type="ECO:0000256" key="6">
    <source>
        <dbReference type="ARBA" id="ARBA00022840"/>
    </source>
</evidence>
<dbReference type="InterPro" id="IPR017441">
    <property type="entry name" value="Protein_kinase_ATP_BS"/>
</dbReference>
<keyword evidence="2" id="KW-0723">Serine/threonine-protein kinase</keyword>